<reference evidence="3" key="1">
    <citation type="submission" date="2018-08" db="EMBL/GenBank/DDBJ databases">
        <authorList>
            <person name="Im W.T."/>
        </authorList>
    </citation>
    <scope>NUCLEOTIDE SEQUENCE [LARGE SCALE GENOMIC DNA]</scope>
    <source>
        <strain evidence="3">LA-28</strain>
    </source>
</reference>
<gene>
    <name evidence="2" type="ORF">DY251_12635</name>
</gene>
<keyword evidence="1" id="KW-0812">Transmembrane</keyword>
<dbReference type="Proteomes" id="UP000262379">
    <property type="component" value="Unassembled WGS sequence"/>
</dbReference>
<keyword evidence="1" id="KW-1133">Transmembrane helix</keyword>
<evidence type="ECO:0000313" key="2">
    <source>
        <dbReference type="EMBL" id="RFC67378.1"/>
    </source>
</evidence>
<keyword evidence="3" id="KW-1185">Reference proteome</keyword>
<sequence length="129" mass="13805">MCGVLITACLAVAGWTWPWQDIHKEAVECKLEAADKLGAMNGDVVGDYVTACLYVKGFTKAEAACKGTEVALGINFGLDKCVELAGSKRSDWSDLYELGKGLGMLFVAWMALGAIGLAWQAIRDKNRGS</sequence>
<feature type="transmembrane region" description="Helical" evidence="1">
    <location>
        <begin position="102"/>
        <end position="122"/>
    </location>
</feature>
<organism evidence="2 3">
    <name type="scientific">Mesorhizobium denitrificans</name>
    <dbReference type="NCBI Taxonomy" id="2294114"/>
    <lineage>
        <taxon>Bacteria</taxon>
        <taxon>Pseudomonadati</taxon>
        <taxon>Pseudomonadota</taxon>
        <taxon>Alphaproteobacteria</taxon>
        <taxon>Hyphomicrobiales</taxon>
        <taxon>Phyllobacteriaceae</taxon>
        <taxon>Mesorhizobium</taxon>
    </lineage>
</organism>
<protein>
    <submittedName>
        <fullName evidence="2">Uncharacterized protein</fullName>
    </submittedName>
</protein>
<name>A0A371XDS4_9HYPH</name>
<keyword evidence="1" id="KW-0472">Membrane</keyword>
<evidence type="ECO:0000313" key="3">
    <source>
        <dbReference type="Proteomes" id="UP000262379"/>
    </source>
</evidence>
<comment type="caution">
    <text evidence="2">The sequence shown here is derived from an EMBL/GenBank/DDBJ whole genome shotgun (WGS) entry which is preliminary data.</text>
</comment>
<dbReference type="EMBL" id="QURN01000008">
    <property type="protein sequence ID" value="RFC67378.1"/>
    <property type="molecule type" value="Genomic_DNA"/>
</dbReference>
<dbReference type="AlphaFoldDB" id="A0A371XDS4"/>
<accession>A0A371XDS4</accession>
<evidence type="ECO:0000256" key="1">
    <source>
        <dbReference type="SAM" id="Phobius"/>
    </source>
</evidence>
<proteinExistence type="predicted"/>